<accession>A0A839RJ89</accession>
<protein>
    <submittedName>
        <fullName evidence="2">Uncharacterized protein (TIGR03086 family)</fullName>
    </submittedName>
</protein>
<evidence type="ECO:0000259" key="1">
    <source>
        <dbReference type="Pfam" id="PF11716"/>
    </source>
</evidence>
<dbReference type="InterPro" id="IPR017520">
    <property type="entry name" value="CHP03086"/>
</dbReference>
<dbReference type="NCBIfam" id="TIGR03086">
    <property type="entry name" value="TIGR03086 family metal-binding protein"/>
    <property type="match status" value="1"/>
</dbReference>
<dbReference type="NCBIfam" id="TIGR03083">
    <property type="entry name" value="maleylpyruvate isomerase family mycothiol-dependent enzyme"/>
    <property type="match status" value="1"/>
</dbReference>
<comment type="caution">
    <text evidence="2">The sequence shown here is derived from an EMBL/GenBank/DDBJ whole genome shotgun (WGS) entry which is preliminary data.</text>
</comment>
<reference evidence="2 3" key="1">
    <citation type="submission" date="2020-08" db="EMBL/GenBank/DDBJ databases">
        <title>Sequencing the genomes of 1000 actinobacteria strains.</title>
        <authorList>
            <person name="Klenk H.-P."/>
        </authorList>
    </citation>
    <scope>NUCLEOTIDE SEQUENCE [LARGE SCALE GENOMIC DNA]</scope>
    <source>
        <strain evidence="2 3">DSM 45258</strain>
    </source>
</reference>
<dbReference type="EMBL" id="JACHWS010000001">
    <property type="protein sequence ID" value="MBB3036349.1"/>
    <property type="molecule type" value="Genomic_DNA"/>
</dbReference>
<dbReference type="InterPro" id="IPR024344">
    <property type="entry name" value="MDMPI_metal-binding"/>
</dbReference>
<proteinExistence type="predicted"/>
<dbReference type="Gene3D" id="1.20.120.450">
    <property type="entry name" value="dinb family like domain"/>
    <property type="match status" value="1"/>
</dbReference>
<feature type="domain" description="Mycothiol-dependent maleylpyruvate isomerase metal-binding" evidence="1">
    <location>
        <begin position="5"/>
        <end position="134"/>
    </location>
</feature>
<dbReference type="SUPFAM" id="SSF109854">
    <property type="entry name" value="DinB/YfiT-like putative metalloenzymes"/>
    <property type="match status" value="1"/>
</dbReference>
<dbReference type="AlphaFoldDB" id="A0A839RJ89"/>
<dbReference type="InterPro" id="IPR017517">
    <property type="entry name" value="Maleyloyr_isom"/>
</dbReference>
<evidence type="ECO:0000313" key="2">
    <source>
        <dbReference type="EMBL" id="MBB3036349.1"/>
    </source>
</evidence>
<organism evidence="2 3">
    <name type="scientific">Hoyosella altamirensis</name>
    <dbReference type="NCBI Taxonomy" id="616997"/>
    <lineage>
        <taxon>Bacteria</taxon>
        <taxon>Bacillati</taxon>
        <taxon>Actinomycetota</taxon>
        <taxon>Actinomycetes</taxon>
        <taxon>Mycobacteriales</taxon>
        <taxon>Hoyosellaceae</taxon>
        <taxon>Hoyosella</taxon>
    </lineage>
</organism>
<name>A0A839RJ89_9ACTN</name>
<dbReference type="RefSeq" id="WP_064440244.1">
    <property type="nucleotide sequence ID" value="NZ_BDDI01000007.1"/>
</dbReference>
<dbReference type="GO" id="GO:0046872">
    <property type="term" value="F:metal ion binding"/>
    <property type="evidence" value="ECO:0007669"/>
    <property type="project" value="InterPro"/>
</dbReference>
<sequence length="199" mass="21139">MRYDLTAAAKEIERLLPAISDADLARPTPCEDYSVATLLAHIEGLAYAFHLAAPVTPKSPEAEALLKSPPAPSADDLPAEWRVTIPAHLATLAETWRNPSAWDGETTIGGVTMPAEITGLVALDELVLHGWDLARATGQEFFCDDASTAACLSFTEMSAAPGEEAEREGLFGPVIEVPSDAPALDRAIGLSGRSPHWQP</sequence>
<keyword evidence="3" id="KW-1185">Reference proteome</keyword>
<dbReference type="Proteomes" id="UP000567922">
    <property type="component" value="Unassembled WGS sequence"/>
</dbReference>
<dbReference type="Pfam" id="PF11716">
    <property type="entry name" value="MDMPI_N"/>
    <property type="match status" value="1"/>
</dbReference>
<evidence type="ECO:0000313" key="3">
    <source>
        <dbReference type="Proteomes" id="UP000567922"/>
    </source>
</evidence>
<dbReference type="InterPro" id="IPR034660">
    <property type="entry name" value="DinB/YfiT-like"/>
</dbReference>
<dbReference type="OrthoDB" id="5185819at2"/>
<gene>
    <name evidence="2" type="ORF">FHU29_000783</name>
</gene>